<dbReference type="EMBL" id="JACEIK010003552">
    <property type="protein sequence ID" value="MCD9642169.1"/>
    <property type="molecule type" value="Genomic_DNA"/>
</dbReference>
<proteinExistence type="predicted"/>
<name>A0ABS8V621_DATST</name>
<evidence type="ECO:0000313" key="2">
    <source>
        <dbReference type="Proteomes" id="UP000823775"/>
    </source>
</evidence>
<comment type="caution">
    <text evidence="1">The sequence shown here is derived from an EMBL/GenBank/DDBJ whole genome shotgun (WGS) entry which is preliminary data.</text>
</comment>
<organism evidence="1 2">
    <name type="scientific">Datura stramonium</name>
    <name type="common">Jimsonweed</name>
    <name type="synonym">Common thornapple</name>
    <dbReference type="NCBI Taxonomy" id="4076"/>
    <lineage>
        <taxon>Eukaryota</taxon>
        <taxon>Viridiplantae</taxon>
        <taxon>Streptophyta</taxon>
        <taxon>Embryophyta</taxon>
        <taxon>Tracheophyta</taxon>
        <taxon>Spermatophyta</taxon>
        <taxon>Magnoliopsida</taxon>
        <taxon>eudicotyledons</taxon>
        <taxon>Gunneridae</taxon>
        <taxon>Pentapetalae</taxon>
        <taxon>asterids</taxon>
        <taxon>lamiids</taxon>
        <taxon>Solanales</taxon>
        <taxon>Solanaceae</taxon>
        <taxon>Solanoideae</taxon>
        <taxon>Datureae</taxon>
        <taxon>Datura</taxon>
    </lineage>
</organism>
<protein>
    <submittedName>
        <fullName evidence="1">Uncharacterized protein</fullName>
    </submittedName>
</protein>
<dbReference type="Proteomes" id="UP000823775">
    <property type="component" value="Unassembled WGS sequence"/>
</dbReference>
<sequence length="111" mass="12264">MRRSCMHLYNFSKPSSSLLTAVGTTDTSNYLSFAELVFNSLGVIERDWILKKEKPFFLCFFSSDVGISQTGDGIETSEFLFIGSPAVGGVKMRSNLVKPARDCTSGSFWNS</sequence>
<reference evidence="1 2" key="1">
    <citation type="journal article" date="2021" name="BMC Genomics">
        <title>Datura genome reveals duplications of psychoactive alkaloid biosynthetic genes and high mutation rate following tissue culture.</title>
        <authorList>
            <person name="Rajewski A."/>
            <person name="Carter-House D."/>
            <person name="Stajich J."/>
            <person name="Litt A."/>
        </authorList>
    </citation>
    <scope>NUCLEOTIDE SEQUENCE [LARGE SCALE GENOMIC DNA]</scope>
    <source>
        <strain evidence="1">AR-01</strain>
    </source>
</reference>
<evidence type="ECO:0000313" key="1">
    <source>
        <dbReference type="EMBL" id="MCD9642169.1"/>
    </source>
</evidence>
<keyword evidence="2" id="KW-1185">Reference proteome</keyword>
<gene>
    <name evidence="1" type="ORF">HAX54_028852</name>
</gene>
<accession>A0ABS8V621</accession>